<proteinExistence type="predicted"/>
<name>A0ABW3WRY7_9FLAO</name>
<keyword evidence="2" id="KW-0560">Oxidoreductase</keyword>
<accession>A0ABW3WRY7</accession>
<dbReference type="EC" id="1.11.1.24" evidence="2"/>
<dbReference type="EMBL" id="JBHTMV010000011">
    <property type="protein sequence ID" value="MFD1294963.1"/>
    <property type="molecule type" value="Genomic_DNA"/>
</dbReference>
<keyword evidence="2" id="KW-0575">Peroxidase</keyword>
<feature type="domain" description="Alkyl hydroperoxide reductase subunit C/ Thiol specific antioxidant" evidence="1">
    <location>
        <begin position="102"/>
        <end position="218"/>
    </location>
</feature>
<evidence type="ECO:0000313" key="2">
    <source>
        <dbReference type="EMBL" id="MFD1294963.1"/>
    </source>
</evidence>
<reference evidence="3" key="1">
    <citation type="journal article" date="2019" name="Int. J. Syst. Evol. Microbiol.">
        <title>The Global Catalogue of Microorganisms (GCM) 10K type strain sequencing project: providing services to taxonomists for standard genome sequencing and annotation.</title>
        <authorList>
            <consortium name="The Broad Institute Genomics Platform"/>
            <consortium name="The Broad Institute Genome Sequencing Center for Infectious Disease"/>
            <person name="Wu L."/>
            <person name="Ma J."/>
        </authorList>
    </citation>
    <scope>NUCLEOTIDE SEQUENCE [LARGE SCALE GENOMIC DNA]</scope>
    <source>
        <strain evidence="3">CCUG 62221</strain>
    </source>
</reference>
<gene>
    <name evidence="2" type="ORF">ACFQ5N_14055</name>
</gene>
<dbReference type="InterPro" id="IPR000866">
    <property type="entry name" value="AhpC/TSA"/>
</dbReference>
<dbReference type="Pfam" id="PF00578">
    <property type="entry name" value="AhpC-TSA"/>
    <property type="match status" value="1"/>
</dbReference>
<evidence type="ECO:0000259" key="1">
    <source>
        <dbReference type="Pfam" id="PF00578"/>
    </source>
</evidence>
<dbReference type="GO" id="GO:0140824">
    <property type="term" value="F:thioredoxin-dependent peroxiredoxin activity"/>
    <property type="evidence" value="ECO:0007669"/>
    <property type="project" value="UniProtKB-EC"/>
</dbReference>
<dbReference type="RefSeq" id="WP_386810413.1">
    <property type="nucleotide sequence ID" value="NZ_JBHTMV010000011.1"/>
</dbReference>
<evidence type="ECO:0000313" key="3">
    <source>
        <dbReference type="Proteomes" id="UP001597241"/>
    </source>
</evidence>
<comment type="caution">
    <text evidence="2">The sequence shown here is derived from an EMBL/GenBank/DDBJ whole genome shotgun (WGS) entry which is preliminary data.</text>
</comment>
<dbReference type="Gene3D" id="3.40.30.10">
    <property type="entry name" value="Glutaredoxin"/>
    <property type="match status" value="1"/>
</dbReference>
<dbReference type="InterPro" id="IPR036249">
    <property type="entry name" value="Thioredoxin-like_sf"/>
</dbReference>
<keyword evidence="3" id="KW-1185">Reference proteome</keyword>
<sequence length="235" mass="27586">MKKKVLITILFFTVLMTFGQEKIITQKFTTSRVEKIDYSKIYDKETGEKINKKDFIKIIENNPNLQLDEIIGVNGKIEKYLVNLSKQNNKIINNRKNPILKGELFPNFIAKTIDKKKIELNKFRGKIVILRFELEANSFRFKKQEIKQIDSLINNLKNTNEEIKAIIFFASNETDIKQGFDLPESNFELIPNALNFQERYSITRFPTTIVIDENGKLVDYYKSIDEMNLNKMITE</sequence>
<dbReference type="Proteomes" id="UP001597241">
    <property type="component" value="Unassembled WGS sequence"/>
</dbReference>
<organism evidence="2 3">
    <name type="scientific">Lutibacter holmesii</name>
    <dbReference type="NCBI Taxonomy" id="1137985"/>
    <lineage>
        <taxon>Bacteria</taxon>
        <taxon>Pseudomonadati</taxon>
        <taxon>Bacteroidota</taxon>
        <taxon>Flavobacteriia</taxon>
        <taxon>Flavobacteriales</taxon>
        <taxon>Flavobacteriaceae</taxon>
        <taxon>Lutibacter</taxon>
    </lineage>
</organism>
<dbReference type="SUPFAM" id="SSF52833">
    <property type="entry name" value="Thioredoxin-like"/>
    <property type="match status" value="1"/>
</dbReference>
<protein>
    <submittedName>
        <fullName evidence="2">Peroxiredoxin family protein</fullName>
        <ecNumber evidence="2">1.11.1.24</ecNumber>
    </submittedName>
</protein>